<dbReference type="PROSITE" id="PS51094">
    <property type="entry name" value="PTS_EIIA_TYPE_2"/>
    <property type="match status" value="1"/>
</dbReference>
<dbReference type="InterPro" id="IPR016152">
    <property type="entry name" value="PTrfase/Anion_transptr"/>
</dbReference>
<feature type="domain" description="PTS EIIA type-2" evidence="12">
    <location>
        <begin position="4"/>
        <end position="143"/>
    </location>
</feature>
<evidence type="ECO:0000256" key="2">
    <source>
        <dbReference type="ARBA" id="ARBA00014783"/>
    </source>
</evidence>
<accession>A0A0M0KG39</accession>
<organism evidence="13">
    <name type="scientific">Halalkalibacterium halodurans</name>
    <name type="common">Bacillus halodurans</name>
    <dbReference type="NCBI Taxonomy" id="86665"/>
    <lineage>
        <taxon>Bacteria</taxon>
        <taxon>Bacillati</taxon>
        <taxon>Bacillota</taxon>
        <taxon>Bacilli</taxon>
        <taxon>Bacillales</taxon>
        <taxon>Bacillaceae</taxon>
        <taxon>Halalkalibacterium (ex Joshi et al. 2022)</taxon>
    </lineage>
</organism>
<comment type="function">
    <text evidence="1">The phosphoenolpyruvate-dependent sugar phosphotransferase system (sugar PTS), a major carbohydrate active transport system, catalyzes the phosphorylation of incoming sugar substrates concomitantly with their translocation across the cell membrane. The enzyme II CmtAB PTS system is involved in D-mannitol transport.</text>
</comment>
<evidence type="ECO:0000256" key="4">
    <source>
        <dbReference type="ARBA" id="ARBA00022553"/>
    </source>
</evidence>
<dbReference type="OMA" id="PHGTKES"/>
<evidence type="ECO:0000256" key="1">
    <source>
        <dbReference type="ARBA" id="ARBA00002434"/>
    </source>
</evidence>
<dbReference type="SMR" id="A0A0M0KG39"/>
<dbReference type="GO" id="GO:0009401">
    <property type="term" value="P:phosphoenolpyruvate-dependent sugar phosphotransferase system"/>
    <property type="evidence" value="ECO:0007669"/>
    <property type="project" value="UniProtKB-KW"/>
</dbReference>
<evidence type="ECO:0000256" key="6">
    <source>
        <dbReference type="ARBA" id="ARBA00022679"/>
    </source>
</evidence>
<dbReference type="InterPro" id="IPR050893">
    <property type="entry name" value="Sugar_PTS"/>
</dbReference>
<keyword evidence="4" id="KW-0597">Phosphoprotein</keyword>
<proteinExistence type="predicted"/>
<evidence type="ECO:0000259" key="12">
    <source>
        <dbReference type="PROSITE" id="PS51094"/>
    </source>
</evidence>
<keyword evidence="6" id="KW-0808">Transferase</keyword>
<dbReference type="SUPFAM" id="SSF55804">
    <property type="entry name" value="Phoshotransferase/anion transport protein"/>
    <property type="match status" value="1"/>
</dbReference>
<sequence length="145" mass="16015">MSQTILSTETIKVKAEARSKEEAIKAAGTLLVEKGYVEPNYVDKMFERETVTSTYLGNYLAIPHGTEEAKEQVIHSGMSVLVFDDPVDWDGQEVRVVIGIAGKGTEHLDILSKIAITFSEEENVERLLSLESAQEVLAFLGEVNE</sequence>
<protein>
    <recommendedName>
        <fullName evidence="2">Mannitol-specific phosphotransferase enzyme IIA component</fullName>
    </recommendedName>
    <alternativeName>
        <fullName evidence="10">EIIA</fullName>
    </alternativeName>
    <alternativeName>
        <fullName evidence="11">EIII</fullName>
    </alternativeName>
    <alternativeName>
        <fullName evidence="9">PTS system mannitol-specific EIIA component</fullName>
    </alternativeName>
</protein>
<dbReference type="AlphaFoldDB" id="A0A0M0KG39"/>
<keyword evidence="7" id="KW-0598">Phosphotransferase system</keyword>
<evidence type="ECO:0000256" key="7">
    <source>
        <dbReference type="ARBA" id="ARBA00022683"/>
    </source>
</evidence>
<evidence type="ECO:0000256" key="5">
    <source>
        <dbReference type="ARBA" id="ARBA00022597"/>
    </source>
</evidence>
<evidence type="ECO:0000256" key="8">
    <source>
        <dbReference type="ARBA" id="ARBA00022777"/>
    </source>
</evidence>
<dbReference type="GO" id="GO:0005886">
    <property type="term" value="C:plasma membrane"/>
    <property type="evidence" value="ECO:0007669"/>
    <property type="project" value="TreeGrafter"/>
</dbReference>
<evidence type="ECO:0000256" key="9">
    <source>
        <dbReference type="ARBA" id="ARBA00029908"/>
    </source>
</evidence>
<keyword evidence="5" id="KW-0762">Sugar transport</keyword>
<dbReference type="GeneID" id="87599398"/>
<dbReference type="RefSeq" id="WP_010899977.1">
    <property type="nucleotide sequence ID" value="NZ_CP040441.1"/>
</dbReference>
<evidence type="ECO:0000256" key="10">
    <source>
        <dbReference type="ARBA" id="ARBA00030956"/>
    </source>
</evidence>
<accession>A0A4Y7WGB4</accession>
<dbReference type="InterPro" id="IPR002178">
    <property type="entry name" value="PTS_EIIA_type-2_dom"/>
</dbReference>
<dbReference type="GO" id="GO:0016301">
    <property type="term" value="F:kinase activity"/>
    <property type="evidence" value="ECO:0007669"/>
    <property type="project" value="UniProtKB-KW"/>
</dbReference>
<name>A0A0M0KG39_ALKHA</name>
<dbReference type="PANTHER" id="PTHR30181">
    <property type="entry name" value="MANNITOL PERMEASE IIC COMPONENT"/>
    <property type="match status" value="1"/>
</dbReference>
<dbReference type="PANTHER" id="PTHR30181:SF2">
    <property type="entry name" value="PTS SYSTEM MANNITOL-SPECIFIC EIICBA COMPONENT"/>
    <property type="match status" value="1"/>
</dbReference>
<keyword evidence="3" id="KW-0813">Transport</keyword>
<dbReference type="EMBL" id="LILD01000001">
    <property type="protein sequence ID" value="KOO37527.1"/>
    <property type="molecule type" value="Genomic_DNA"/>
</dbReference>
<dbReference type="PROSITE" id="PS00372">
    <property type="entry name" value="PTS_EIIA_TYPE_2_HIS"/>
    <property type="match status" value="1"/>
</dbReference>
<reference evidence="13" key="1">
    <citation type="submission" date="2015-08" db="EMBL/GenBank/DDBJ databases">
        <title>Complete DNA Sequence of Pseudomonas syringae pv. actinidiae, the Causal Agent of Kiwifruit Canker Disease.</title>
        <authorList>
            <person name="Rikkerink E.H.A."/>
            <person name="Fineran P.C."/>
        </authorList>
    </citation>
    <scope>NUCLEOTIDE SEQUENCE</scope>
    <source>
        <strain evidence="13">DSM 13666</strain>
    </source>
</reference>
<keyword evidence="8" id="KW-0418">Kinase</keyword>
<dbReference type="Gene3D" id="3.40.930.10">
    <property type="entry name" value="Mannitol-specific EII, Chain A"/>
    <property type="match status" value="1"/>
</dbReference>
<dbReference type="CDD" id="cd00211">
    <property type="entry name" value="PTS_IIA_fru"/>
    <property type="match status" value="1"/>
</dbReference>
<dbReference type="PATRIC" id="fig|136160.3.peg.330"/>
<gene>
    <name evidence="13" type="ORF">AMD02_00725</name>
</gene>
<evidence type="ECO:0000256" key="11">
    <source>
        <dbReference type="ARBA" id="ARBA00030962"/>
    </source>
</evidence>
<dbReference type="Pfam" id="PF00359">
    <property type="entry name" value="PTS_EIIA_2"/>
    <property type="match status" value="1"/>
</dbReference>
<comment type="caution">
    <text evidence="13">The sequence shown here is derived from an EMBL/GenBank/DDBJ whole genome shotgun (WGS) entry which is preliminary data.</text>
</comment>
<dbReference type="GO" id="GO:0090563">
    <property type="term" value="F:protein-phosphocysteine-sugar phosphotransferase activity"/>
    <property type="evidence" value="ECO:0007669"/>
    <property type="project" value="TreeGrafter"/>
</dbReference>
<evidence type="ECO:0000313" key="13">
    <source>
        <dbReference type="EMBL" id="KOO37527.1"/>
    </source>
</evidence>
<evidence type="ECO:0000256" key="3">
    <source>
        <dbReference type="ARBA" id="ARBA00022448"/>
    </source>
</evidence>